<dbReference type="GO" id="GO:0004623">
    <property type="term" value="F:phospholipase A2 activity"/>
    <property type="evidence" value="ECO:0007669"/>
    <property type="project" value="InterPro"/>
</dbReference>
<organism evidence="5 6">
    <name type="scientific">Candidula unifasciata</name>
    <dbReference type="NCBI Taxonomy" id="100452"/>
    <lineage>
        <taxon>Eukaryota</taxon>
        <taxon>Metazoa</taxon>
        <taxon>Spiralia</taxon>
        <taxon>Lophotrochozoa</taxon>
        <taxon>Mollusca</taxon>
        <taxon>Gastropoda</taxon>
        <taxon>Heterobranchia</taxon>
        <taxon>Euthyneura</taxon>
        <taxon>Panpulmonata</taxon>
        <taxon>Eupulmonata</taxon>
        <taxon>Stylommatophora</taxon>
        <taxon>Helicina</taxon>
        <taxon>Helicoidea</taxon>
        <taxon>Geomitridae</taxon>
        <taxon>Candidula</taxon>
    </lineage>
</organism>
<dbReference type="GO" id="GO:0006644">
    <property type="term" value="P:phospholipid metabolic process"/>
    <property type="evidence" value="ECO:0007669"/>
    <property type="project" value="InterPro"/>
</dbReference>
<name>A0A8S3ZD84_9EUPU</name>
<keyword evidence="2" id="KW-0964">Secreted</keyword>
<dbReference type="Proteomes" id="UP000678393">
    <property type="component" value="Unassembled WGS sequence"/>
</dbReference>
<evidence type="ECO:0000313" key="6">
    <source>
        <dbReference type="Proteomes" id="UP000678393"/>
    </source>
</evidence>
<dbReference type="PROSITE" id="PS00118">
    <property type="entry name" value="PA2_HIS"/>
    <property type="match status" value="1"/>
</dbReference>
<dbReference type="Gene3D" id="1.20.90.10">
    <property type="entry name" value="Phospholipase A2 domain"/>
    <property type="match status" value="1"/>
</dbReference>
<reference evidence="5" key="1">
    <citation type="submission" date="2021-04" db="EMBL/GenBank/DDBJ databases">
        <authorList>
            <consortium name="Molecular Ecology Group"/>
        </authorList>
    </citation>
    <scope>NUCLEOTIDE SEQUENCE</scope>
</reference>
<evidence type="ECO:0000259" key="4">
    <source>
        <dbReference type="Pfam" id="PF05826"/>
    </source>
</evidence>
<dbReference type="OrthoDB" id="6075074at2759"/>
<gene>
    <name evidence="5" type="ORF">CUNI_LOCUS12911</name>
</gene>
<evidence type="ECO:0000256" key="2">
    <source>
        <dbReference type="ARBA" id="ARBA00022525"/>
    </source>
</evidence>
<dbReference type="GO" id="GO:0050482">
    <property type="term" value="P:arachidonate secretion"/>
    <property type="evidence" value="ECO:0007669"/>
    <property type="project" value="InterPro"/>
</dbReference>
<sequence>MKISRECVQFQIQAAKNLEMLLLLSSGSVSGPSLVPTYFNSSDRNHGAPSLHRRHRHHRGDHSLHQHGTHIKDEAVHKPHDKVNAEPIQSHYQQLSGTINGSESTFISTENVSSDLGYHSVGTIKGRAIDLTTESSVSSLGTGDSKHTSADSISPFSTGVTGYTNSSISSPGIIDTEHTKESAPTSQVITHSIPSPTGNTDIASEHSITVMPINKSLDKTSFINSSNDHTFLDATYKTSFADTNKTVALAPSGSLETPAGHHRQKRDLLTGWMIFPGTKWCGDGDIAESKHDMGYHLELDKCCRRHDLCPLVISRLTWKYGMFNYRLHTLSHCRCDR</sequence>
<feature type="region of interest" description="Disordered" evidence="3">
    <location>
        <begin position="173"/>
        <end position="200"/>
    </location>
</feature>
<dbReference type="InterPro" id="IPR033113">
    <property type="entry name" value="PLA2_histidine"/>
</dbReference>
<evidence type="ECO:0000256" key="1">
    <source>
        <dbReference type="ARBA" id="ARBA00004613"/>
    </source>
</evidence>
<feature type="compositionally biased region" description="Polar residues" evidence="3">
    <location>
        <begin position="182"/>
        <end position="200"/>
    </location>
</feature>
<dbReference type="PANTHER" id="PTHR12253">
    <property type="entry name" value="RH14732P"/>
    <property type="match status" value="1"/>
</dbReference>
<dbReference type="SUPFAM" id="SSF48619">
    <property type="entry name" value="Phospholipase A2, PLA2"/>
    <property type="match status" value="1"/>
</dbReference>
<feature type="domain" description="Phospholipase A2-like central" evidence="4">
    <location>
        <begin position="274"/>
        <end position="337"/>
    </location>
</feature>
<protein>
    <recommendedName>
        <fullName evidence="4">Phospholipase A2-like central domain-containing protein</fullName>
    </recommendedName>
</protein>
<dbReference type="EMBL" id="CAJHNH020002664">
    <property type="protein sequence ID" value="CAG5127353.1"/>
    <property type="molecule type" value="Genomic_DNA"/>
</dbReference>
<feature type="non-terminal residue" evidence="5">
    <location>
        <position position="337"/>
    </location>
</feature>
<keyword evidence="6" id="KW-1185">Reference proteome</keyword>
<comment type="caution">
    <text evidence="5">The sequence shown here is derived from an EMBL/GenBank/DDBJ whole genome shotgun (WGS) entry which is preliminary data.</text>
</comment>
<feature type="region of interest" description="Disordered" evidence="3">
    <location>
        <begin position="43"/>
        <end position="68"/>
    </location>
</feature>
<dbReference type="GO" id="GO:0005576">
    <property type="term" value="C:extracellular region"/>
    <property type="evidence" value="ECO:0007669"/>
    <property type="project" value="UniProtKB-SubCell"/>
</dbReference>
<proteinExistence type="predicted"/>
<dbReference type="AlphaFoldDB" id="A0A8S3ZD84"/>
<dbReference type="InterPro" id="IPR016090">
    <property type="entry name" value="PLA2-like_dom"/>
</dbReference>
<evidence type="ECO:0000256" key="3">
    <source>
        <dbReference type="SAM" id="MobiDB-lite"/>
    </source>
</evidence>
<dbReference type="InterPro" id="IPR036444">
    <property type="entry name" value="PLipase_A2_dom_sf"/>
</dbReference>
<feature type="compositionally biased region" description="Basic residues" evidence="3">
    <location>
        <begin position="51"/>
        <end position="68"/>
    </location>
</feature>
<evidence type="ECO:0000313" key="5">
    <source>
        <dbReference type="EMBL" id="CAG5127353.1"/>
    </source>
</evidence>
<comment type="subcellular location">
    <subcellularLocation>
        <location evidence="1">Secreted</location>
    </subcellularLocation>
</comment>
<dbReference type="Pfam" id="PF05826">
    <property type="entry name" value="Phospholip_A2_2"/>
    <property type="match status" value="1"/>
</dbReference>
<accession>A0A8S3ZD84</accession>